<evidence type="ECO:0000256" key="1">
    <source>
        <dbReference type="ARBA" id="ARBA00004141"/>
    </source>
</evidence>
<dbReference type="Gene3D" id="4.10.1170.10">
    <property type="entry name" value="MAP kinase activated protein kinase 2"/>
    <property type="match status" value="1"/>
</dbReference>
<accession>A0AA39GZ30</accession>
<keyword evidence="8 18" id="KW-0812">Transmembrane</keyword>
<keyword evidence="6" id="KW-0597">Phosphoprotein</keyword>
<comment type="subcellular location">
    <subcellularLocation>
        <location evidence="1">Membrane</location>
        <topology evidence="1">Multi-pass membrane protein</topology>
    </subcellularLocation>
</comment>
<dbReference type="PROSITE" id="PS00108">
    <property type="entry name" value="PROTEIN_KINASE_ST"/>
    <property type="match status" value="1"/>
</dbReference>
<evidence type="ECO:0000256" key="4">
    <source>
        <dbReference type="ARBA" id="ARBA00012513"/>
    </source>
</evidence>
<keyword evidence="21" id="KW-1185">Reference proteome</keyword>
<dbReference type="GO" id="GO:0019901">
    <property type="term" value="F:protein kinase binding"/>
    <property type="evidence" value="ECO:0007669"/>
    <property type="project" value="UniProtKB-ARBA"/>
</dbReference>
<evidence type="ECO:0000256" key="9">
    <source>
        <dbReference type="ARBA" id="ARBA00022741"/>
    </source>
</evidence>
<dbReference type="SUPFAM" id="SSF56112">
    <property type="entry name" value="Protein kinase-like (PK-like)"/>
    <property type="match status" value="1"/>
</dbReference>
<evidence type="ECO:0000313" key="21">
    <source>
        <dbReference type="Proteomes" id="UP001175271"/>
    </source>
</evidence>
<keyword evidence="13 18" id="KW-0472">Membrane</keyword>
<evidence type="ECO:0000256" key="17">
    <source>
        <dbReference type="SAM" id="MobiDB-lite"/>
    </source>
</evidence>
<evidence type="ECO:0000256" key="14">
    <source>
        <dbReference type="ARBA" id="ARBA00047899"/>
    </source>
</evidence>
<feature type="transmembrane region" description="Helical" evidence="18">
    <location>
        <begin position="570"/>
        <end position="590"/>
    </location>
</feature>
<dbReference type="InterPro" id="IPR008271">
    <property type="entry name" value="Ser/Thr_kinase_AS"/>
</dbReference>
<evidence type="ECO:0000256" key="8">
    <source>
        <dbReference type="ARBA" id="ARBA00022692"/>
    </source>
</evidence>
<comment type="similarity">
    <text evidence="3">Belongs to the TMEM151 family.</text>
</comment>
<dbReference type="GO" id="GO:0035095">
    <property type="term" value="P:behavioral response to nicotine"/>
    <property type="evidence" value="ECO:0007669"/>
    <property type="project" value="UniProtKB-ARBA"/>
</dbReference>
<comment type="similarity">
    <text evidence="2">Belongs to the protein kinase superfamily. CAMK Ser/Thr protein kinase family.</text>
</comment>
<dbReference type="InterPro" id="IPR026767">
    <property type="entry name" value="Tmem151"/>
</dbReference>
<evidence type="ECO:0000256" key="6">
    <source>
        <dbReference type="ARBA" id="ARBA00022553"/>
    </source>
</evidence>
<evidence type="ECO:0000256" key="3">
    <source>
        <dbReference type="ARBA" id="ARBA00009583"/>
    </source>
</evidence>
<dbReference type="Proteomes" id="UP001175271">
    <property type="component" value="Unassembled WGS sequence"/>
</dbReference>
<dbReference type="GO" id="GO:0004674">
    <property type="term" value="F:protein serine/threonine kinase activity"/>
    <property type="evidence" value="ECO:0007669"/>
    <property type="project" value="UniProtKB-KW"/>
</dbReference>
<dbReference type="PANTHER" id="PTHR31893:SF5">
    <property type="entry name" value="TRANSMEMBRANE PROTEIN 151 HOMOLOG"/>
    <property type="match status" value="1"/>
</dbReference>
<dbReference type="Pfam" id="PF00069">
    <property type="entry name" value="Pkinase"/>
    <property type="match status" value="1"/>
</dbReference>
<evidence type="ECO:0000256" key="11">
    <source>
        <dbReference type="ARBA" id="ARBA00022840"/>
    </source>
</evidence>
<keyword evidence="10" id="KW-0418">Kinase</keyword>
<dbReference type="Pfam" id="PF14857">
    <property type="entry name" value="TMEM151"/>
    <property type="match status" value="1"/>
</dbReference>
<comment type="catalytic activity">
    <reaction evidence="14">
        <text>L-threonyl-[protein] + ATP = O-phospho-L-threonyl-[protein] + ADP + H(+)</text>
        <dbReference type="Rhea" id="RHEA:46608"/>
        <dbReference type="Rhea" id="RHEA-COMP:11060"/>
        <dbReference type="Rhea" id="RHEA-COMP:11605"/>
        <dbReference type="ChEBI" id="CHEBI:15378"/>
        <dbReference type="ChEBI" id="CHEBI:30013"/>
        <dbReference type="ChEBI" id="CHEBI:30616"/>
        <dbReference type="ChEBI" id="CHEBI:61977"/>
        <dbReference type="ChEBI" id="CHEBI:456216"/>
        <dbReference type="EC" id="2.7.11.1"/>
    </reaction>
</comment>
<dbReference type="SMART" id="SM00220">
    <property type="entry name" value="S_TKc"/>
    <property type="match status" value="1"/>
</dbReference>
<dbReference type="EMBL" id="JAUCMV010000005">
    <property type="protein sequence ID" value="KAK0396156.1"/>
    <property type="molecule type" value="Genomic_DNA"/>
</dbReference>
<dbReference type="InterPro" id="IPR017441">
    <property type="entry name" value="Protein_kinase_ATP_BS"/>
</dbReference>
<keyword evidence="5" id="KW-0723">Serine/threonine-protein kinase</keyword>
<dbReference type="GO" id="GO:0016020">
    <property type="term" value="C:membrane"/>
    <property type="evidence" value="ECO:0007669"/>
    <property type="project" value="UniProtKB-SubCell"/>
</dbReference>
<evidence type="ECO:0000256" key="16">
    <source>
        <dbReference type="PROSITE-ProRule" id="PRU10141"/>
    </source>
</evidence>
<dbReference type="EC" id="2.7.11.1" evidence="4"/>
<keyword evidence="9 16" id="KW-0547">Nucleotide-binding</keyword>
<comment type="catalytic activity">
    <reaction evidence="15">
        <text>L-seryl-[protein] + ATP = O-phospho-L-seryl-[protein] + ADP + H(+)</text>
        <dbReference type="Rhea" id="RHEA:17989"/>
        <dbReference type="Rhea" id="RHEA-COMP:9863"/>
        <dbReference type="Rhea" id="RHEA-COMP:11604"/>
        <dbReference type="ChEBI" id="CHEBI:15378"/>
        <dbReference type="ChEBI" id="CHEBI:29999"/>
        <dbReference type="ChEBI" id="CHEBI:30616"/>
        <dbReference type="ChEBI" id="CHEBI:83421"/>
        <dbReference type="ChEBI" id="CHEBI:456216"/>
        <dbReference type="EC" id="2.7.11.1"/>
    </reaction>
</comment>
<gene>
    <name evidence="20" type="ORF">QR680_001595</name>
</gene>
<dbReference type="PROSITE" id="PS00107">
    <property type="entry name" value="PROTEIN_KINASE_ATP"/>
    <property type="match status" value="1"/>
</dbReference>
<organism evidence="20 21">
    <name type="scientific">Steinernema hermaphroditum</name>
    <dbReference type="NCBI Taxonomy" id="289476"/>
    <lineage>
        <taxon>Eukaryota</taxon>
        <taxon>Metazoa</taxon>
        <taxon>Ecdysozoa</taxon>
        <taxon>Nematoda</taxon>
        <taxon>Chromadorea</taxon>
        <taxon>Rhabditida</taxon>
        <taxon>Tylenchina</taxon>
        <taxon>Panagrolaimomorpha</taxon>
        <taxon>Strongyloidoidea</taxon>
        <taxon>Steinernematidae</taxon>
        <taxon>Steinernema</taxon>
    </lineage>
</organism>
<protein>
    <recommendedName>
        <fullName evidence="4">non-specific serine/threonine protein kinase</fullName>
        <ecNumber evidence="4">2.7.11.1</ecNumber>
    </recommendedName>
</protein>
<dbReference type="PANTHER" id="PTHR31893">
    <property type="entry name" value="TRANSMEMBRANE PROTEIN 151 HOMOLOG"/>
    <property type="match status" value="1"/>
</dbReference>
<comment type="caution">
    <text evidence="20">The sequence shown here is derived from an EMBL/GenBank/DDBJ whole genome shotgun (WGS) entry which is preliminary data.</text>
</comment>
<feature type="transmembrane region" description="Helical" evidence="18">
    <location>
        <begin position="752"/>
        <end position="771"/>
    </location>
</feature>
<keyword evidence="11 16" id="KW-0067">ATP-binding</keyword>
<reference evidence="20" key="1">
    <citation type="submission" date="2023-06" db="EMBL/GenBank/DDBJ databases">
        <title>Genomic analysis of the entomopathogenic nematode Steinernema hermaphroditum.</title>
        <authorList>
            <person name="Schwarz E.M."/>
            <person name="Heppert J.K."/>
            <person name="Baniya A."/>
            <person name="Schwartz H.T."/>
            <person name="Tan C.-H."/>
            <person name="Antoshechkin I."/>
            <person name="Sternberg P.W."/>
            <person name="Goodrich-Blair H."/>
            <person name="Dillman A.R."/>
        </authorList>
    </citation>
    <scope>NUCLEOTIDE SEQUENCE</scope>
    <source>
        <strain evidence="20">PS9179</strain>
        <tissue evidence="20">Whole animal</tissue>
    </source>
</reference>
<evidence type="ECO:0000256" key="10">
    <source>
        <dbReference type="ARBA" id="ARBA00022777"/>
    </source>
</evidence>
<keyword evidence="7" id="KW-0808">Transferase</keyword>
<dbReference type="FunFam" id="3.30.200.20:FF:000156">
    <property type="entry name" value="MAP kinase-activated protein kinase 3"/>
    <property type="match status" value="1"/>
</dbReference>
<proteinExistence type="inferred from homology"/>
<dbReference type="InterPro" id="IPR000719">
    <property type="entry name" value="Prot_kinase_dom"/>
</dbReference>
<dbReference type="PROSITE" id="PS50011">
    <property type="entry name" value="PROTEIN_KINASE_DOM"/>
    <property type="match status" value="1"/>
</dbReference>
<evidence type="ECO:0000256" key="15">
    <source>
        <dbReference type="ARBA" id="ARBA00048679"/>
    </source>
</evidence>
<evidence type="ECO:0000259" key="19">
    <source>
        <dbReference type="PROSITE" id="PS50011"/>
    </source>
</evidence>
<feature type="binding site" evidence="16">
    <location>
        <position position="168"/>
    </location>
    <ligand>
        <name>ATP</name>
        <dbReference type="ChEBI" id="CHEBI:30616"/>
    </ligand>
</feature>
<evidence type="ECO:0000256" key="7">
    <source>
        <dbReference type="ARBA" id="ARBA00022679"/>
    </source>
</evidence>
<dbReference type="Gene3D" id="1.10.510.10">
    <property type="entry name" value="Transferase(Phosphotransferase) domain 1"/>
    <property type="match status" value="1"/>
</dbReference>
<sequence>MNRLNLNTKSLKLDGIKEVNTPESASSGVSSAKSENPFVFPSRASSENLIRSASAIEADTPTTQQKNLCLNAISTVDVNVSSDDEVESPNALKVQKKLCQCASSRQTETQEEGQMMRKRTTSMSTSFPYHMHDITIDYQISHEVIGVGESGKVMACYRKVSNEKFALKVLRDGPKSRREVELHYLTSSHENIVTIIDIYENEIKGTKYLLVVVEFVEGGDLLTIFENQGSKPYSEEKVGKIIKQIGGAVKFLHDMNIAHRDIKLENILCTTNDESCVYKLADFGFAKRPERNTLMESPCCTPYYVAPEVLGRERYDKSCDMWSVGVVMYILLCGYPPFYSMKGLPLSPGMKTRITAGCYAFPPADWDHISQSTKDEIRRLLKTDPANRTTIDELMNSYLVTGKHPEVVKKENVVPAIVTTSESGSDSPDASDIRGIIEPLQTVPRSVQFLKEGVKAPRLHSIQEEVGRALDMMRLGNDNIFVKNPKQTCNNLLARRRSMLNQSTSPKQKPSRHNLLRSIRNDFHWKCLLSTILVHLCISYAIWCHLNHYAYVAQFVLAYAHGPCAQGYNFIPIAFGVLLYVVYLMECWHYRSKLDKIKKIDIQEANSYIQKMRSATPIVWWKCVCYHYLRRTRQITRYRNGDAITATQVYYERVNSHTSGNVFLFNICGYKDISKSLTDIDKYPVVRIRFSKGFVFACVQAANEFEEQRMRFFNENEVRDDYMEVREGLDFADCDFDEQVMAFSSTSRKYPWYFNPIVFWIVSCLLLSWPLRMFSEWSTAHLHYQVTKLFGTNYLSPSSVNYTGPLTRTSTMESGELEMAVRQNYLIVPSYSEAILLDPVPNHHTNRQMLPHPRLSVRNMNHPITHCNEPVIQNYGAITENTPRPQTIFQPRATYAPALYPTLNPTPGRSRSMTFFQSDARSAAHIQQCSTSAVPLPRVAQLKRPQRSISIGGIANGNWRQSNGRTEGIPHEDRRPLLEPFGEISPEAPPPYEVHVVLVQTQLRDVM</sequence>
<evidence type="ECO:0000256" key="2">
    <source>
        <dbReference type="ARBA" id="ARBA00006692"/>
    </source>
</evidence>
<evidence type="ECO:0000256" key="13">
    <source>
        <dbReference type="ARBA" id="ARBA00023136"/>
    </source>
</evidence>
<keyword evidence="12 18" id="KW-1133">Transmembrane helix</keyword>
<dbReference type="Gene3D" id="3.30.200.20">
    <property type="entry name" value="Phosphorylase Kinase, domain 1"/>
    <property type="match status" value="1"/>
</dbReference>
<feature type="domain" description="Protein kinase" evidence="19">
    <location>
        <begin position="139"/>
        <end position="407"/>
    </location>
</feature>
<name>A0AA39GZ30_9BILA</name>
<dbReference type="InterPro" id="IPR027442">
    <property type="entry name" value="MAPKAPK_C"/>
</dbReference>
<evidence type="ECO:0000256" key="12">
    <source>
        <dbReference type="ARBA" id="ARBA00022989"/>
    </source>
</evidence>
<evidence type="ECO:0000256" key="5">
    <source>
        <dbReference type="ARBA" id="ARBA00022527"/>
    </source>
</evidence>
<dbReference type="CDD" id="cd14089">
    <property type="entry name" value="STKc_MAPKAPK"/>
    <property type="match status" value="1"/>
</dbReference>
<dbReference type="GO" id="GO:0005524">
    <property type="term" value="F:ATP binding"/>
    <property type="evidence" value="ECO:0007669"/>
    <property type="project" value="UniProtKB-UniRule"/>
</dbReference>
<feature type="region of interest" description="Disordered" evidence="17">
    <location>
        <begin position="952"/>
        <end position="973"/>
    </location>
</feature>
<evidence type="ECO:0000256" key="18">
    <source>
        <dbReference type="SAM" id="Phobius"/>
    </source>
</evidence>
<evidence type="ECO:0000313" key="20">
    <source>
        <dbReference type="EMBL" id="KAK0396156.1"/>
    </source>
</evidence>
<dbReference type="InterPro" id="IPR011009">
    <property type="entry name" value="Kinase-like_dom_sf"/>
</dbReference>
<dbReference type="AlphaFoldDB" id="A0AA39GZ30"/>